<evidence type="ECO:0000256" key="8">
    <source>
        <dbReference type="SAM" id="MobiDB-lite"/>
    </source>
</evidence>
<comment type="cofactor">
    <cofactor evidence="1">
        <name>Zn(2+)</name>
        <dbReference type="ChEBI" id="CHEBI:29105"/>
    </cofactor>
</comment>
<evidence type="ECO:0000313" key="12">
    <source>
        <dbReference type="Proteomes" id="UP000180194"/>
    </source>
</evidence>
<keyword evidence="12" id="KW-1185">Reference proteome</keyword>
<proteinExistence type="inferred from homology"/>
<keyword evidence="5" id="KW-0862">Zinc</keyword>
<keyword evidence="4" id="KW-0378">Hydrolase</keyword>
<evidence type="ECO:0000256" key="4">
    <source>
        <dbReference type="ARBA" id="ARBA00022801"/>
    </source>
</evidence>
<comment type="caution">
    <text evidence="11">The sequence shown here is derived from an EMBL/GenBank/DDBJ whole genome shotgun (WGS) entry which is preliminary data.</text>
</comment>
<keyword evidence="6" id="KW-0482">Metalloprotease</keyword>
<feature type="region of interest" description="Disordered" evidence="8">
    <location>
        <begin position="579"/>
        <end position="644"/>
    </location>
</feature>
<evidence type="ECO:0000256" key="9">
    <source>
        <dbReference type="SAM" id="SignalP"/>
    </source>
</evidence>
<dbReference type="SUPFAM" id="SSF53187">
    <property type="entry name" value="Zn-dependent exopeptidases"/>
    <property type="match status" value="1"/>
</dbReference>
<dbReference type="InterPro" id="IPR034274">
    <property type="entry name" value="ENP1_M14_CPD"/>
</dbReference>
<dbReference type="PRINTS" id="PR00765">
    <property type="entry name" value="CRBOXYPTASEA"/>
</dbReference>
<dbReference type="EMBL" id="MBRJ01000036">
    <property type="protein sequence ID" value="OHX45296.1"/>
    <property type="molecule type" value="Genomic_DNA"/>
</dbReference>
<evidence type="ECO:0000313" key="11">
    <source>
        <dbReference type="EMBL" id="OHX45296.1"/>
    </source>
</evidence>
<dbReference type="CDD" id="cd06229">
    <property type="entry name" value="M14_Endopeptidase_I"/>
    <property type="match status" value="1"/>
</dbReference>
<dbReference type="Gene3D" id="3.40.630.10">
    <property type="entry name" value="Zn peptidases"/>
    <property type="match status" value="1"/>
</dbReference>
<feature type="domain" description="Peptidase M14" evidence="10">
    <location>
        <begin position="34"/>
        <end position="330"/>
    </location>
</feature>
<evidence type="ECO:0000256" key="2">
    <source>
        <dbReference type="ARBA" id="ARBA00005988"/>
    </source>
</evidence>
<evidence type="ECO:0000256" key="3">
    <source>
        <dbReference type="ARBA" id="ARBA00022670"/>
    </source>
</evidence>
<keyword evidence="9" id="KW-0732">Signal</keyword>
<keyword evidence="3" id="KW-0645">Protease</keyword>
<evidence type="ECO:0000259" key="10">
    <source>
        <dbReference type="PROSITE" id="PS52035"/>
    </source>
</evidence>
<gene>
    <name evidence="11" type="ORF">BBV17_23635</name>
</gene>
<feature type="chain" id="PRO_5045814923" evidence="9">
    <location>
        <begin position="28"/>
        <end position="644"/>
    </location>
</feature>
<dbReference type="PROSITE" id="PS52035">
    <property type="entry name" value="PEPTIDASE_M14"/>
    <property type="match status" value="1"/>
</dbReference>
<dbReference type="PANTHER" id="PTHR11705">
    <property type="entry name" value="PROTEASE FAMILY M14 CARBOXYPEPTIDASE A,B"/>
    <property type="match status" value="1"/>
</dbReference>
<evidence type="ECO:0000256" key="5">
    <source>
        <dbReference type="ARBA" id="ARBA00022833"/>
    </source>
</evidence>
<protein>
    <submittedName>
        <fullName evidence="11">Peptidase M14</fullName>
    </submittedName>
</protein>
<evidence type="ECO:0000256" key="7">
    <source>
        <dbReference type="PROSITE-ProRule" id="PRU01379"/>
    </source>
</evidence>
<feature type="compositionally biased region" description="Polar residues" evidence="8">
    <location>
        <begin position="621"/>
        <end position="635"/>
    </location>
</feature>
<dbReference type="SMART" id="SM00631">
    <property type="entry name" value="Zn_pept"/>
    <property type="match status" value="1"/>
</dbReference>
<dbReference type="InterPro" id="IPR000834">
    <property type="entry name" value="Peptidase_M14"/>
</dbReference>
<dbReference type="RefSeq" id="WP_009332014.1">
    <property type="nucleotide sequence ID" value="NZ_CP062790.1"/>
</dbReference>
<evidence type="ECO:0000256" key="1">
    <source>
        <dbReference type="ARBA" id="ARBA00001947"/>
    </source>
</evidence>
<dbReference type="InterPro" id="IPR041378">
    <property type="entry name" value="S-layer_SbsC_C"/>
</dbReference>
<dbReference type="PANTHER" id="PTHR11705:SF143">
    <property type="entry name" value="SLL0236 PROTEIN"/>
    <property type="match status" value="1"/>
</dbReference>
<reference evidence="11 12" key="1">
    <citation type="submission" date="2016-07" db="EMBL/GenBank/DDBJ databases">
        <title>Bacillus oceanisediminis whole genome.</title>
        <authorList>
            <person name="Pal Y."/>
            <person name="Verma A."/>
            <person name="Mual P."/>
            <person name="Srinivasan K."/>
        </authorList>
    </citation>
    <scope>NUCLEOTIDE SEQUENCE [LARGE SCALE GENOMIC DNA]</scope>
    <source>
        <strain evidence="11 12">Bhandara28</strain>
    </source>
</reference>
<feature type="active site" description="Proton donor/acceptor" evidence="7">
    <location>
        <position position="297"/>
    </location>
</feature>
<organism evidence="11 12">
    <name type="scientific">Cytobacillus oceanisediminis</name>
    <dbReference type="NCBI Taxonomy" id="665099"/>
    <lineage>
        <taxon>Bacteria</taxon>
        <taxon>Bacillati</taxon>
        <taxon>Bacillota</taxon>
        <taxon>Bacilli</taxon>
        <taxon>Bacillales</taxon>
        <taxon>Bacillaceae</taxon>
        <taxon>Cytobacillus</taxon>
    </lineage>
</organism>
<sequence length="644" mass="72101">MKSFCRLMFTILFVLAGLVHLEHRAEAAAVNPAEVYTYEKMQADIVELAKQYPDLITYKVIGKSEYGRNIYAVSLGKGQTNIFINGSHHAREWMTTTLNMYMLEQYALAYKSGRTIAGADVRTHLNRTTMWFVPMVNPDGVTLQQFGLKAFPSSAHAGLIKMNAGSKDFKRWKANGKGIDLNRQYPADWANIKSNPGKPYYKNYKGPQPQAASEVKAIIKFVNEIKPASSVAYHSSGQILYWKFHQTGALYDRDHQYAKTIGKMTGYSLVYPGARPSGGGFTDWFTDTYKLPGFTPEIGRYAGETSLPLSEFQTIWKQNQGVGLYAAGIGYSLSQAKSGSKVTQATNQTNDAVAKSRKLRSYYSGNIKSVIDFKVDTDFAKVYQNAAKSIAAAETLLKGIPQSDQNRLKGVLQEAYDHKTRAAVFIDTEKTGAQLTAMNSELIKLIDEGILDEHTVEAYHKFSYQIKKAELFINKLYGPHVRDIAAEKYVLPAKITKETVIYEISRYMLMEEIQINIGDGKLDLVESQLAELNRLERRSAEIKEAGNKLYPGRYRELPGFEAVLAAIKQEIMKEYEALKPEEEQPEEEQVQEQEGSTQEVDPAVNTELEAPSEMKDPEAGTIQTGETEAETSQTEAVPESEEQL</sequence>
<dbReference type="Gene3D" id="1.20.58.780">
    <property type="match status" value="1"/>
</dbReference>
<comment type="similarity">
    <text evidence="2 7">Belongs to the peptidase M14 family.</text>
</comment>
<dbReference type="Pfam" id="PF18058">
    <property type="entry name" value="SbsC_C"/>
    <property type="match status" value="1"/>
</dbReference>
<dbReference type="Proteomes" id="UP000180194">
    <property type="component" value="Unassembled WGS sequence"/>
</dbReference>
<name>A0ABX3CP12_9BACI</name>
<evidence type="ECO:0000256" key="6">
    <source>
        <dbReference type="ARBA" id="ARBA00023049"/>
    </source>
</evidence>
<dbReference type="Pfam" id="PF00246">
    <property type="entry name" value="Peptidase_M14"/>
    <property type="match status" value="1"/>
</dbReference>
<feature type="signal peptide" evidence="9">
    <location>
        <begin position="1"/>
        <end position="27"/>
    </location>
</feature>
<accession>A0ABX3CP12</accession>